<dbReference type="PANTHER" id="PTHR45588:SF1">
    <property type="entry name" value="WW DOMAIN-CONTAINING PROTEIN"/>
    <property type="match status" value="1"/>
</dbReference>
<organism evidence="1 2">
    <name type="scientific">Monoraphidium neglectum</name>
    <dbReference type="NCBI Taxonomy" id="145388"/>
    <lineage>
        <taxon>Eukaryota</taxon>
        <taxon>Viridiplantae</taxon>
        <taxon>Chlorophyta</taxon>
        <taxon>core chlorophytes</taxon>
        <taxon>Chlorophyceae</taxon>
        <taxon>CS clade</taxon>
        <taxon>Sphaeropleales</taxon>
        <taxon>Selenastraceae</taxon>
        <taxon>Monoraphidium</taxon>
    </lineage>
</organism>
<dbReference type="InterPro" id="IPR011990">
    <property type="entry name" value="TPR-like_helical_dom_sf"/>
</dbReference>
<evidence type="ECO:0000313" key="2">
    <source>
        <dbReference type="Proteomes" id="UP000054498"/>
    </source>
</evidence>
<keyword evidence="2" id="KW-1185">Reference proteome</keyword>
<dbReference type="PANTHER" id="PTHR45588">
    <property type="entry name" value="TPR DOMAIN-CONTAINING PROTEIN"/>
    <property type="match status" value="1"/>
</dbReference>
<dbReference type="OrthoDB" id="414774at2759"/>
<dbReference type="KEGG" id="mng:MNEG_0599"/>
<dbReference type="STRING" id="145388.A0A0D2MXZ3"/>
<dbReference type="SUPFAM" id="SSF48452">
    <property type="entry name" value="TPR-like"/>
    <property type="match status" value="2"/>
</dbReference>
<dbReference type="GeneID" id="25726717"/>
<proteinExistence type="predicted"/>
<dbReference type="EMBL" id="KK100270">
    <property type="protein sequence ID" value="KIZ07350.1"/>
    <property type="molecule type" value="Genomic_DNA"/>
</dbReference>
<dbReference type="AlphaFoldDB" id="A0A0D2MXZ3"/>
<evidence type="ECO:0000313" key="1">
    <source>
        <dbReference type="EMBL" id="KIZ07350.1"/>
    </source>
</evidence>
<dbReference type="Proteomes" id="UP000054498">
    <property type="component" value="Unassembled WGS sequence"/>
</dbReference>
<protein>
    <submittedName>
        <fullName evidence="1">Uncharacterized protein</fullName>
    </submittedName>
</protein>
<reference evidence="1 2" key="1">
    <citation type="journal article" date="2013" name="BMC Genomics">
        <title>Reconstruction of the lipid metabolism for the microalga Monoraphidium neglectum from its genome sequence reveals characteristics suitable for biofuel production.</title>
        <authorList>
            <person name="Bogen C."/>
            <person name="Al-Dilaimi A."/>
            <person name="Albersmeier A."/>
            <person name="Wichmann J."/>
            <person name="Grundmann M."/>
            <person name="Rupp O."/>
            <person name="Lauersen K.J."/>
            <person name="Blifernez-Klassen O."/>
            <person name="Kalinowski J."/>
            <person name="Goesmann A."/>
            <person name="Mussgnug J.H."/>
            <person name="Kruse O."/>
        </authorList>
    </citation>
    <scope>NUCLEOTIDE SEQUENCE [LARGE SCALE GENOMIC DNA]</scope>
    <source>
        <strain evidence="1 2">SAG 48.87</strain>
    </source>
</reference>
<dbReference type="RefSeq" id="XP_013906369.1">
    <property type="nucleotide sequence ID" value="XM_014050915.1"/>
</dbReference>
<accession>A0A0D2MXZ3</accession>
<gene>
    <name evidence="1" type="ORF">MNEG_0599</name>
</gene>
<dbReference type="Gene3D" id="1.25.40.10">
    <property type="entry name" value="Tetratricopeptide repeat domain"/>
    <property type="match status" value="2"/>
</dbReference>
<name>A0A0D2MXZ3_9CHLO</name>
<sequence length="599" mass="64898">MGGQDKATHRPISSKSEHAQALFDLGLLQAWGFEHQEAAVNFEAALRFDPKCTMCQWGLAYASGPYPNVVTGQEGDPFPVFTRSAAQAGEDHAKKALQMAKDAVEAGDGDTDLLQRELQLAELMARRFHSAALAVRGSGEQWYAQEREYAEALAALGERLGNDADVFALSAEAFMNLKPWDYYTNLGNLRPEGVKAEEQLLRALAIDEHHPLALHLHVHVTEAAAPTLEGAGGDRASWAGRGLGSAEKLAALAAQHGHLIHMPSHTFVRVGLYKTAVESNKKAYEFDVSRSTHCITPYLPEHNIHLLIYAASMGGQLHTAEAYAKGVRSLRERVGAKWISPGNDWTSLPLVLARYGEWRKVLQLSEPPQDARGGGAHGGPQYSQVVYRFVRVLAMAARADAYSRRALAVDDQLAYDLAAKGAKARLDDVTGEMRLLRAAIRAIPTETPTRPGTALGIYASSYQALGRMHGAVAEARIALMLNHTSQARAILQLQDALAEEEGLGYMEPPRSHQPTRQCLGFVLLQAGRPAEAADVFRKDLLQHPNNGWSLTGLTEALTAEGDSAGAAKASEQLTKAWADAGAEVQVWSSCPALAQTFDL</sequence>